<sequence>MIEVNIWLSTAKVFNKRVKHGIFGPLLASEDEGENVGHCNLLVEIDERSPKFEETGSQFESLVPKKTLKIVPTPVKPQNPQDSHLAPAVVKSNLYTQSFWPKNKPSIKQLFKDFGKLIHISKGGQAEPDFGKHEIDMCREETLTEPMIIEHGKFSKQSINDEKLKNIDLCVELSDLESALESLPVWEGNLKKSQTEKSELLLNQQGISKDHKDKLQKIKQEQVRTSNQLLENGKKQTALTRTRNYLSKISYPDKNTQMQLQEINGQFKALEENKRQLESKQQILHQESELLEQGYQEALRKIESSIKQIDVEIEYAQRLLSNAHQKISGRSPEDAAKLRKEWVEKVELLARKEQFLKSRHTTQGRHPEYSISLPSKSSGLTYALDDELVLQAILQERNQSYSFILNNCVSSVKRCIIAGIDQPLKEKLKETGLTDNFFKVSAIETCKGLRTWTKTLEAKLNELNFEVSPTIRK</sequence>
<name>A0A0W1A0V0_9GAMM</name>
<evidence type="ECO:0000256" key="1">
    <source>
        <dbReference type="SAM" id="Coils"/>
    </source>
</evidence>
<protein>
    <submittedName>
        <fullName evidence="2">Uncharacterized protein</fullName>
    </submittedName>
</protein>
<dbReference type="RefSeq" id="WP_058481635.1">
    <property type="nucleotide sequence ID" value="NZ_CAAAIQ010000022.1"/>
</dbReference>
<reference evidence="2 3" key="1">
    <citation type="submission" date="2015-11" db="EMBL/GenBank/DDBJ databases">
        <title>Genomic analysis of 38 Legionella species identifies large and diverse effector repertoires.</title>
        <authorList>
            <person name="Burstein D."/>
            <person name="Amaro F."/>
            <person name="Zusman T."/>
            <person name="Lifshitz Z."/>
            <person name="Cohen O."/>
            <person name="Gilbert J.A."/>
            <person name="Pupko T."/>
            <person name="Shuman H.A."/>
            <person name="Segal G."/>
        </authorList>
    </citation>
    <scope>NUCLEOTIDE SEQUENCE [LARGE SCALE GENOMIC DNA]</scope>
    <source>
        <strain evidence="2 3">ATCC 51914</strain>
    </source>
</reference>
<organism evidence="2 3">
    <name type="scientific">Legionella waltersii</name>
    <dbReference type="NCBI Taxonomy" id="66969"/>
    <lineage>
        <taxon>Bacteria</taxon>
        <taxon>Pseudomonadati</taxon>
        <taxon>Pseudomonadota</taxon>
        <taxon>Gammaproteobacteria</taxon>
        <taxon>Legionellales</taxon>
        <taxon>Legionellaceae</taxon>
        <taxon>Legionella</taxon>
    </lineage>
</organism>
<proteinExistence type="predicted"/>
<dbReference type="OrthoDB" id="5637544at2"/>
<dbReference type="PATRIC" id="fig|66969.6.peg.3308"/>
<keyword evidence="3" id="KW-1185">Reference proteome</keyword>
<dbReference type="Proteomes" id="UP000054729">
    <property type="component" value="Unassembled WGS sequence"/>
</dbReference>
<comment type="caution">
    <text evidence="2">The sequence shown here is derived from an EMBL/GenBank/DDBJ whole genome shotgun (WGS) entry which is preliminary data.</text>
</comment>
<gene>
    <name evidence="2" type="ORF">Lwal_3034</name>
</gene>
<evidence type="ECO:0000313" key="2">
    <source>
        <dbReference type="EMBL" id="KTD74993.1"/>
    </source>
</evidence>
<accession>A0A0W1A0V0</accession>
<feature type="coiled-coil region" evidence="1">
    <location>
        <begin position="260"/>
        <end position="287"/>
    </location>
</feature>
<dbReference type="EMBL" id="LNZB01000060">
    <property type="protein sequence ID" value="KTD74993.1"/>
    <property type="molecule type" value="Genomic_DNA"/>
</dbReference>
<dbReference type="AlphaFoldDB" id="A0A0W1A0V0"/>
<keyword evidence="1" id="KW-0175">Coiled coil</keyword>
<evidence type="ECO:0000313" key="3">
    <source>
        <dbReference type="Proteomes" id="UP000054729"/>
    </source>
</evidence>